<keyword evidence="11" id="KW-1185">Reference proteome</keyword>
<feature type="compositionally biased region" description="Polar residues" evidence="8">
    <location>
        <begin position="66"/>
        <end position="77"/>
    </location>
</feature>
<keyword evidence="4 10" id="KW-0418">Kinase</keyword>
<name>M2X5Y8_GALSU</name>
<accession>M2X5Y8</accession>
<dbReference type="GO" id="GO:0035556">
    <property type="term" value="P:intracellular signal transduction"/>
    <property type="evidence" value="ECO:0007669"/>
    <property type="project" value="TreeGrafter"/>
</dbReference>
<dbReference type="GO" id="GO:0005634">
    <property type="term" value="C:nucleus"/>
    <property type="evidence" value="ECO:0007669"/>
    <property type="project" value="TreeGrafter"/>
</dbReference>
<dbReference type="GO" id="GO:0005524">
    <property type="term" value="F:ATP binding"/>
    <property type="evidence" value="ECO:0007669"/>
    <property type="project" value="UniProtKB-UniRule"/>
</dbReference>
<sequence>MKGWFDDPYKQQLLEQRIAPSHGAKKRKPAEQTDAMLRNNRLATSENNRRNRSFSSCPFNEVACNKDSNGSYKQQPSRSKESDSNSSCDIQMYFKPFQENLQRDSTSPVTPNHEEESWSFSSIENDEHQLVTRKIDEDHERQQTSLVVAELINEIQQYKQCMKEKDNKISQLETYLSRSKDFIRQLILESETKKRIESKKWLDEQSMRLGRLMLTRQGTGIKEYWEPGSCFRETERRLEALRERMEVLDAEFIENGDNENSNSSSCRFIGQENEAILARRRSILLEEEKQLLLERRTLENERLSMMQELRRQREESASRFSNFIVLSHQYLLVKLVGKGGFSEVFKAFDLNEFRWVACKIHQLNHYWTEEQKSNYIRHTTREYEIHKTLEHPRVVKLYDVFEIDENSFCTVLEYCDGSDLDTYLKAKGSLEENEAKLIICQVLSGLLYLNNQPKKIIHYDLKPANILFKDGKVRIADFGLCKVIDAVGDRNETTELTSQGAGTYWYLPPECFASDDDVPQICPKVDIWSVGVILYQMLYGKKPFGHGLSQQQLVQQGLVHGCPLVFPDHPNISEQGKNFIRRCLTCRVDLRLDVHQAAFHEYLRS</sequence>
<protein>
    <submittedName>
        <fullName evidence="10">Serine/threonine protein kinase</fullName>
        <ecNumber evidence="10">2.7.11.1</ecNumber>
    </submittedName>
</protein>
<dbReference type="InterPro" id="IPR000719">
    <property type="entry name" value="Prot_kinase_dom"/>
</dbReference>
<dbReference type="PANTHER" id="PTHR22974">
    <property type="entry name" value="MIXED LINEAGE PROTEIN KINASE"/>
    <property type="match status" value="1"/>
</dbReference>
<dbReference type="AlphaFoldDB" id="M2X5Y8"/>
<dbReference type="OrthoDB" id="346907at2759"/>
<evidence type="ECO:0000256" key="5">
    <source>
        <dbReference type="ARBA" id="ARBA00022840"/>
    </source>
</evidence>
<feature type="coiled-coil region" evidence="7">
    <location>
        <begin position="281"/>
        <end position="315"/>
    </location>
</feature>
<dbReference type="SMART" id="SM00220">
    <property type="entry name" value="S_TKc"/>
    <property type="match status" value="1"/>
</dbReference>
<dbReference type="OMA" id="MEYSIQD"/>
<evidence type="ECO:0000259" key="9">
    <source>
        <dbReference type="PROSITE" id="PS50011"/>
    </source>
</evidence>
<keyword evidence="3 6" id="KW-0547">Nucleotide-binding</keyword>
<dbReference type="Proteomes" id="UP000030680">
    <property type="component" value="Unassembled WGS sequence"/>
</dbReference>
<dbReference type="Gramene" id="EME31890">
    <property type="protein sequence ID" value="EME31890"/>
    <property type="gene ID" value="Gasu_09590"/>
</dbReference>
<dbReference type="PANTHER" id="PTHR22974:SF23">
    <property type="entry name" value="TOUSLED-LIKE KINASE, ISOFORM G"/>
    <property type="match status" value="1"/>
</dbReference>
<gene>
    <name evidence="10" type="ORF">Gasu_09590</name>
</gene>
<evidence type="ECO:0000256" key="4">
    <source>
        <dbReference type="ARBA" id="ARBA00022777"/>
    </source>
</evidence>
<evidence type="ECO:0000256" key="7">
    <source>
        <dbReference type="SAM" id="Coils"/>
    </source>
</evidence>
<keyword evidence="2 10" id="KW-0808">Transferase</keyword>
<dbReference type="EMBL" id="KB454489">
    <property type="protein sequence ID" value="EME31890.1"/>
    <property type="molecule type" value="Genomic_DNA"/>
</dbReference>
<feature type="compositionally biased region" description="Polar residues" evidence="8">
    <location>
        <begin position="99"/>
        <end position="110"/>
    </location>
</feature>
<dbReference type="RefSeq" id="XP_005708410.1">
    <property type="nucleotide sequence ID" value="XM_005708353.1"/>
</dbReference>
<dbReference type="EC" id="2.7.11.1" evidence="10"/>
<proteinExistence type="predicted"/>
<dbReference type="PROSITE" id="PS00107">
    <property type="entry name" value="PROTEIN_KINASE_ATP"/>
    <property type="match status" value="1"/>
</dbReference>
<evidence type="ECO:0000256" key="2">
    <source>
        <dbReference type="ARBA" id="ARBA00022679"/>
    </source>
</evidence>
<dbReference type="InterPro" id="IPR017441">
    <property type="entry name" value="Protein_kinase_ATP_BS"/>
</dbReference>
<dbReference type="FunFam" id="1.10.510.10:FF:000698">
    <property type="entry name" value="Serine/threonine-protein kinase tousled-like 1"/>
    <property type="match status" value="1"/>
</dbReference>
<keyword evidence="5 6" id="KW-0067">ATP-binding</keyword>
<keyword evidence="7" id="KW-0175">Coiled coil</keyword>
<dbReference type="PROSITE" id="PS50011">
    <property type="entry name" value="PROTEIN_KINASE_DOM"/>
    <property type="match status" value="1"/>
</dbReference>
<organism evidence="10 11">
    <name type="scientific">Galdieria sulphuraria</name>
    <name type="common">Red alga</name>
    <dbReference type="NCBI Taxonomy" id="130081"/>
    <lineage>
        <taxon>Eukaryota</taxon>
        <taxon>Rhodophyta</taxon>
        <taxon>Bangiophyceae</taxon>
        <taxon>Galdieriales</taxon>
        <taxon>Galdieriaceae</taxon>
        <taxon>Galdieria</taxon>
    </lineage>
</organism>
<evidence type="ECO:0000256" key="3">
    <source>
        <dbReference type="ARBA" id="ARBA00022741"/>
    </source>
</evidence>
<dbReference type="Gene3D" id="1.10.510.10">
    <property type="entry name" value="Transferase(Phosphotransferase) domain 1"/>
    <property type="match status" value="1"/>
</dbReference>
<dbReference type="KEGG" id="gsl:Gasu_09590"/>
<reference evidence="11" key="1">
    <citation type="journal article" date="2013" name="Science">
        <title>Gene transfer from bacteria and archaea facilitated evolution of an extremophilic eukaryote.</title>
        <authorList>
            <person name="Schonknecht G."/>
            <person name="Chen W.H."/>
            <person name="Ternes C.M."/>
            <person name="Barbier G.G."/>
            <person name="Shrestha R.P."/>
            <person name="Stanke M."/>
            <person name="Brautigam A."/>
            <person name="Baker B.J."/>
            <person name="Banfield J.F."/>
            <person name="Garavito R.M."/>
            <person name="Carr K."/>
            <person name="Wilkerson C."/>
            <person name="Rensing S.A."/>
            <person name="Gagneul D."/>
            <person name="Dickenson N.E."/>
            <person name="Oesterhelt C."/>
            <person name="Lercher M.J."/>
            <person name="Weber A.P."/>
        </authorList>
    </citation>
    <scope>NUCLEOTIDE SEQUENCE [LARGE SCALE GENOMIC DNA]</scope>
    <source>
        <strain evidence="11">074W</strain>
    </source>
</reference>
<feature type="region of interest" description="Disordered" evidence="8">
    <location>
        <begin position="15"/>
        <end position="87"/>
    </location>
</feature>
<feature type="binding site" evidence="6">
    <location>
        <position position="359"/>
    </location>
    <ligand>
        <name>ATP</name>
        <dbReference type="ChEBI" id="CHEBI:30616"/>
    </ligand>
</feature>
<evidence type="ECO:0000313" key="11">
    <source>
        <dbReference type="Proteomes" id="UP000030680"/>
    </source>
</evidence>
<feature type="domain" description="Protein kinase" evidence="9">
    <location>
        <begin position="330"/>
        <end position="603"/>
    </location>
</feature>
<evidence type="ECO:0000256" key="6">
    <source>
        <dbReference type="PROSITE-ProRule" id="PRU10141"/>
    </source>
</evidence>
<dbReference type="Pfam" id="PF00069">
    <property type="entry name" value="Pkinase"/>
    <property type="match status" value="1"/>
</dbReference>
<evidence type="ECO:0000313" key="10">
    <source>
        <dbReference type="EMBL" id="EME31890.1"/>
    </source>
</evidence>
<evidence type="ECO:0000256" key="1">
    <source>
        <dbReference type="ARBA" id="ARBA00022527"/>
    </source>
</evidence>
<evidence type="ECO:0000256" key="8">
    <source>
        <dbReference type="SAM" id="MobiDB-lite"/>
    </source>
</evidence>
<dbReference type="GO" id="GO:0007059">
    <property type="term" value="P:chromosome segregation"/>
    <property type="evidence" value="ECO:0007669"/>
    <property type="project" value="TreeGrafter"/>
</dbReference>
<dbReference type="GeneID" id="17090503"/>
<dbReference type="eggNOG" id="KOG1151">
    <property type="taxonomic scope" value="Eukaryota"/>
</dbReference>
<dbReference type="PROSITE" id="PS00108">
    <property type="entry name" value="PROTEIN_KINASE_ST"/>
    <property type="match status" value="1"/>
</dbReference>
<dbReference type="STRING" id="130081.M2X5Y8"/>
<dbReference type="InterPro" id="IPR008271">
    <property type="entry name" value="Ser/Thr_kinase_AS"/>
</dbReference>
<dbReference type="SUPFAM" id="SSF56112">
    <property type="entry name" value="Protein kinase-like (PK-like)"/>
    <property type="match status" value="1"/>
</dbReference>
<dbReference type="GO" id="GO:0004674">
    <property type="term" value="F:protein serine/threonine kinase activity"/>
    <property type="evidence" value="ECO:0007669"/>
    <property type="project" value="UniProtKB-KW"/>
</dbReference>
<dbReference type="InterPro" id="IPR011009">
    <property type="entry name" value="Kinase-like_dom_sf"/>
</dbReference>
<feature type="region of interest" description="Disordered" evidence="8">
    <location>
        <begin position="99"/>
        <end position="123"/>
    </location>
</feature>
<keyword evidence="1 10" id="KW-0723">Serine/threonine-protein kinase</keyword>